<evidence type="ECO:0000256" key="4">
    <source>
        <dbReference type="PROSITE-ProRule" id="PRU00473"/>
    </source>
</evidence>
<evidence type="ECO:0000259" key="5">
    <source>
        <dbReference type="PROSITE" id="PS51123"/>
    </source>
</evidence>
<feature type="domain" description="OmpA-like" evidence="5">
    <location>
        <begin position="465"/>
        <end position="586"/>
    </location>
</feature>
<dbReference type="InterPro" id="IPR006664">
    <property type="entry name" value="OMP_bac"/>
</dbReference>
<dbReference type="EMBL" id="FWXT01000001">
    <property type="protein sequence ID" value="SMC70529.1"/>
    <property type="molecule type" value="Genomic_DNA"/>
</dbReference>
<evidence type="ECO:0000313" key="7">
    <source>
        <dbReference type="Proteomes" id="UP000192756"/>
    </source>
</evidence>
<dbReference type="Gene3D" id="1.25.40.10">
    <property type="entry name" value="Tetratricopeptide repeat domain"/>
    <property type="match status" value="1"/>
</dbReference>
<dbReference type="InterPro" id="IPR011659">
    <property type="entry name" value="WD40"/>
</dbReference>
<proteinExistence type="predicted"/>
<organism evidence="6 7">
    <name type="scientific">Pedobacter africanus</name>
    <dbReference type="NCBI Taxonomy" id="151894"/>
    <lineage>
        <taxon>Bacteria</taxon>
        <taxon>Pseudomonadati</taxon>
        <taxon>Bacteroidota</taxon>
        <taxon>Sphingobacteriia</taxon>
        <taxon>Sphingobacteriales</taxon>
        <taxon>Sphingobacteriaceae</taxon>
        <taxon>Pedobacter</taxon>
    </lineage>
</organism>
<dbReference type="InterPro" id="IPR006665">
    <property type="entry name" value="OmpA-like"/>
</dbReference>
<evidence type="ECO:0000256" key="2">
    <source>
        <dbReference type="ARBA" id="ARBA00023136"/>
    </source>
</evidence>
<dbReference type="CDD" id="cd07185">
    <property type="entry name" value="OmpA_C-like"/>
    <property type="match status" value="1"/>
</dbReference>
<evidence type="ECO:0000256" key="3">
    <source>
        <dbReference type="ARBA" id="ARBA00023237"/>
    </source>
</evidence>
<dbReference type="PANTHER" id="PTHR30329">
    <property type="entry name" value="STATOR ELEMENT OF FLAGELLAR MOTOR COMPLEX"/>
    <property type="match status" value="1"/>
</dbReference>
<dbReference type="InterPro" id="IPR036737">
    <property type="entry name" value="OmpA-like_sf"/>
</dbReference>
<sequence length="586" mass="65910">MRRTQPLVLTVLILLLNLSIVQAQYILKEADQQFDLLNYDKAIALYTQAYRKKATAYTAQRLAEAHRLKNDYPAAEHWYAVAVKLPDSKNDNILNYAKSLQQNTKYSEAKAQYLNYFSKEDTLSSTVKAQLLASCDSAINWMKSPAQVEVNNLSSVNGPQSDWGAVMYQNALVFASDRANPNGNHYVKTPFLRFDGAKFPDRKIYGWTGNAYLKLYVQQGTDSIGAFPVNAQTNYHIGAASFTADGNTLYFTMTRIPEKLVKDKRNTATINVEIYSSKRSDKKWEEPIPFKYNNANAWSVGDPFISGDGNRLYFVSDMPGGLGGTDIYYADKLQSGEWGDAVNFREVNSEGNERSPFITKEGLFYFATDGRTGMGGLDVFRRAKNASGEDQIENLGFPVNSPQDDFAFHTDVNTGISYLSSNRFGGKGSDDIYSVENKIINSPAIVAKEPTDPLAARKELPQQPAETNQPVRLENIYYDFNKWNIRPDAAVELEKLVEIMKDNSGIWIELGSHTDSRGKDAYNFSLSQKRAESAVRYIISRGIEKNRIAAKGYGETQLLNRCSNGIKCTEAEHQLNRRTEFRIIKK</sequence>
<keyword evidence="3" id="KW-0998">Cell outer membrane</keyword>
<dbReference type="PRINTS" id="PR01021">
    <property type="entry name" value="OMPADOMAIN"/>
</dbReference>
<evidence type="ECO:0000313" key="6">
    <source>
        <dbReference type="EMBL" id="SMC70529.1"/>
    </source>
</evidence>
<dbReference type="SUPFAM" id="SSF103088">
    <property type="entry name" value="OmpA-like"/>
    <property type="match status" value="1"/>
</dbReference>
<reference evidence="7" key="1">
    <citation type="submission" date="2017-04" db="EMBL/GenBank/DDBJ databases">
        <authorList>
            <person name="Varghese N."/>
            <person name="Submissions S."/>
        </authorList>
    </citation>
    <scope>NUCLEOTIDE SEQUENCE [LARGE SCALE GENOMIC DNA]</scope>
    <source>
        <strain evidence="7">DSM 12126</strain>
    </source>
</reference>
<keyword evidence="7" id="KW-1185">Reference proteome</keyword>
<accession>A0A1W2BC96</accession>
<dbReference type="InterPro" id="IPR050330">
    <property type="entry name" value="Bact_OuterMem_StrucFunc"/>
</dbReference>
<dbReference type="SUPFAM" id="SSF48452">
    <property type="entry name" value="TPR-like"/>
    <property type="match status" value="1"/>
</dbReference>
<dbReference type="Pfam" id="PF00691">
    <property type="entry name" value="OmpA"/>
    <property type="match status" value="1"/>
</dbReference>
<dbReference type="Gene3D" id="3.30.1330.60">
    <property type="entry name" value="OmpA-like domain"/>
    <property type="match status" value="1"/>
</dbReference>
<keyword evidence="2 4" id="KW-0472">Membrane</keyword>
<name>A0A1W2BC96_9SPHI</name>
<dbReference type="AlphaFoldDB" id="A0A1W2BC96"/>
<dbReference type="PROSITE" id="PS51123">
    <property type="entry name" value="OMPA_2"/>
    <property type="match status" value="1"/>
</dbReference>
<evidence type="ECO:0000256" key="1">
    <source>
        <dbReference type="ARBA" id="ARBA00004442"/>
    </source>
</evidence>
<dbReference type="Proteomes" id="UP000192756">
    <property type="component" value="Unassembled WGS sequence"/>
</dbReference>
<dbReference type="OrthoDB" id="9809364at2"/>
<dbReference type="InterPro" id="IPR011990">
    <property type="entry name" value="TPR-like_helical_dom_sf"/>
</dbReference>
<dbReference type="GO" id="GO:0009279">
    <property type="term" value="C:cell outer membrane"/>
    <property type="evidence" value="ECO:0007669"/>
    <property type="project" value="UniProtKB-SubCell"/>
</dbReference>
<comment type="subcellular location">
    <subcellularLocation>
        <location evidence="1">Cell outer membrane</location>
    </subcellularLocation>
</comment>
<dbReference type="PANTHER" id="PTHR30329:SF21">
    <property type="entry name" value="LIPOPROTEIN YIAD-RELATED"/>
    <property type="match status" value="1"/>
</dbReference>
<dbReference type="Pfam" id="PF07676">
    <property type="entry name" value="PD40"/>
    <property type="match status" value="2"/>
</dbReference>
<dbReference type="RefSeq" id="WP_084238433.1">
    <property type="nucleotide sequence ID" value="NZ_FWXT01000001.1"/>
</dbReference>
<gene>
    <name evidence="6" type="ORF">SAMN04488524_2224</name>
</gene>
<dbReference type="STRING" id="151894.SAMN04488524_2224"/>
<protein>
    <submittedName>
        <fullName evidence="6">Outer membrane protein OmpA</fullName>
    </submittedName>
</protein>
<dbReference type="SUPFAM" id="SSF82171">
    <property type="entry name" value="DPP6 N-terminal domain-like"/>
    <property type="match status" value="1"/>
</dbReference>